<dbReference type="InterPro" id="IPR003593">
    <property type="entry name" value="AAA+_ATPase"/>
</dbReference>
<dbReference type="InterPro" id="IPR003439">
    <property type="entry name" value="ABC_transporter-like_ATP-bd"/>
</dbReference>
<dbReference type="GO" id="GO:0022857">
    <property type="term" value="F:transmembrane transporter activity"/>
    <property type="evidence" value="ECO:0007669"/>
    <property type="project" value="UniProtKB-ARBA"/>
</dbReference>
<dbReference type="EMBL" id="FUYH01000033">
    <property type="protein sequence ID" value="SKA98973.1"/>
    <property type="molecule type" value="Genomic_DNA"/>
</dbReference>
<dbReference type="AlphaFoldDB" id="A0A1T4YBC2"/>
<dbReference type="PROSITE" id="PS50893">
    <property type="entry name" value="ABC_TRANSPORTER_2"/>
    <property type="match status" value="1"/>
</dbReference>
<dbReference type="RefSeq" id="WP_078697631.1">
    <property type="nucleotide sequence ID" value="NZ_FUYH01000033.1"/>
</dbReference>
<dbReference type="InterPro" id="IPR017911">
    <property type="entry name" value="MacB-like_ATP-bd"/>
</dbReference>
<dbReference type="Pfam" id="PF00005">
    <property type="entry name" value="ABC_tran"/>
    <property type="match status" value="1"/>
</dbReference>
<name>A0A1T4YBC2_9CLOT</name>
<evidence type="ECO:0000256" key="1">
    <source>
        <dbReference type="ARBA" id="ARBA00005417"/>
    </source>
</evidence>
<organism evidence="6 7">
    <name type="scientific">Caloramator quimbayensis</name>
    <dbReference type="NCBI Taxonomy" id="1147123"/>
    <lineage>
        <taxon>Bacteria</taxon>
        <taxon>Bacillati</taxon>
        <taxon>Bacillota</taxon>
        <taxon>Clostridia</taxon>
        <taxon>Eubacteriales</taxon>
        <taxon>Clostridiaceae</taxon>
        <taxon>Caloramator</taxon>
    </lineage>
</organism>
<dbReference type="STRING" id="1147123.SAMN05443428_1334"/>
<dbReference type="OrthoDB" id="9802264at2"/>
<evidence type="ECO:0000256" key="2">
    <source>
        <dbReference type="ARBA" id="ARBA00022448"/>
    </source>
</evidence>
<dbReference type="PROSITE" id="PS00211">
    <property type="entry name" value="ABC_TRANSPORTER_1"/>
    <property type="match status" value="1"/>
</dbReference>
<dbReference type="Proteomes" id="UP000190105">
    <property type="component" value="Unassembled WGS sequence"/>
</dbReference>
<evidence type="ECO:0000259" key="5">
    <source>
        <dbReference type="PROSITE" id="PS50893"/>
    </source>
</evidence>
<dbReference type="GO" id="GO:0005524">
    <property type="term" value="F:ATP binding"/>
    <property type="evidence" value="ECO:0007669"/>
    <property type="project" value="UniProtKB-KW"/>
</dbReference>
<dbReference type="InterPro" id="IPR017871">
    <property type="entry name" value="ABC_transporter-like_CS"/>
</dbReference>
<comment type="similarity">
    <text evidence="1">Belongs to the ABC transporter superfamily.</text>
</comment>
<dbReference type="Gene3D" id="3.40.50.300">
    <property type="entry name" value="P-loop containing nucleotide triphosphate hydrolases"/>
    <property type="match status" value="1"/>
</dbReference>
<protein>
    <submittedName>
        <fullName evidence="6">Putative ABC transport system ATP-binding protein</fullName>
    </submittedName>
</protein>
<dbReference type="SUPFAM" id="SSF52540">
    <property type="entry name" value="P-loop containing nucleoside triphosphate hydrolases"/>
    <property type="match status" value="1"/>
</dbReference>
<evidence type="ECO:0000313" key="7">
    <source>
        <dbReference type="Proteomes" id="UP000190105"/>
    </source>
</evidence>
<dbReference type="PANTHER" id="PTHR42798">
    <property type="entry name" value="LIPOPROTEIN-RELEASING SYSTEM ATP-BINDING PROTEIN LOLD"/>
    <property type="match status" value="1"/>
</dbReference>
<evidence type="ECO:0000313" key="6">
    <source>
        <dbReference type="EMBL" id="SKA98973.1"/>
    </source>
</evidence>
<dbReference type="CDD" id="cd03255">
    <property type="entry name" value="ABC_MJ0796_LolCDE_FtsE"/>
    <property type="match status" value="1"/>
</dbReference>
<proteinExistence type="inferred from homology"/>
<evidence type="ECO:0000256" key="4">
    <source>
        <dbReference type="ARBA" id="ARBA00022840"/>
    </source>
</evidence>
<evidence type="ECO:0000256" key="3">
    <source>
        <dbReference type="ARBA" id="ARBA00022741"/>
    </source>
</evidence>
<dbReference type="InterPro" id="IPR027417">
    <property type="entry name" value="P-loop_NTPase"/>
</dbReference>
<feature type="domain" description="ABC transporter" evidence="5">
    <location>
        <begin position="6"/>
        <end position="224"/>
    </location>
</feature>
<keyword evidence="7" id="KW-1185">Reference proteome</keyword>
<dbReference type="SMART" id="SM00382">
    <property type="entry name" value="AAA"/>
    <property type="match status" value="1"/>
</dbReference>
<sequence>MDDNIILMKDIYKSYKMGKQTLPVLNGISIKIKRGEFVAILGPSGSGKSTLMNIIGCIDVADSGEYILAGKNINSRNEDELAFIRNREIGFVFQKFNLLPKFTAVQNVELPLLLRGVKRTDAHERALKILEGVGLSDRANHKPIELSGGQQQRVSIARALIGEPDILLADEPTGNLDSKSSKEIIDLFIKLNNEGHTIILITHDLNVASKAKKVLHIMDGQIYS</sequence>
<keyword evidence="2" id="KW-0813">Transport</keyword>
<accession>A0A1T4YBC2</accession>
<dbReference type="FunFam" id="3.40.50.300:FF:000032">
    <property type="entry name" value="Export ABC transporter ATP-binding protein"/>
    <property type="match status" value="1"/>
</dbReference>
<dbReference type="GO" id="GO:0016887">
    <property type="term" value="F:ATP hydrolysis activity"/>
    <property type="evidence" value="ECO:0007669"/>
    <property type="project" value="InterPro"/>
</dbReference>
<dbReference type="GO" id="GO:0098796">
    <property type="term" value="C:membrane protein complex"/>
    <property type="evidence" value="ECO:0007669"/>
    <property type="project" value="UniProtKB-ARBA"/>
</dbReference>
<reference evidence="7" key="1">
    <citation type="submission" date="2017-02" db="EMBL/GenBank/DDBJ databases">
        <authorList>
            <person name="Varghese N."/>
            <person name="Submissions S."/>
        </authorList>
    </citation>
    <scope>NUCLEOTIDE SEQUENCE [LARGE SCALE GENOMIC DNA]</scope>
    <source>
        <strain evidence="7">USBA 833</strain>
    </source>
</reference>
<gene>
    <name evidence="6" type="ORF">SAMN05443428_1334</name>
</gene>
<keyword evidence="4 6" id="KW-0067">ATP-binding</keyword>
<dbReference type="PANTHER" id="PTHR42798:SF6">
    <property type="entry name" value="CELL DIVISION ATP-BINDING PROTEIN FTSE"/>
    <property type="match status" value="1"/>
</dbReference>
<keyword evidence="3" id="KW-0547">Nucleotide-binding</keyword>